<keyword evidence="3" id="KW-1185">Reference proteome</keyword>
<feature type="compositionally biased region" description="Polar residues" evidence="1">
    <location>
        <begin position="123"/>
        <end position="132"/>
    </location>
</feature>
<accession>A0A803MYK8</accession>
<reference evidence="2" key="2">
    <citation type="submission" date="2021-03" db="UniProtKB">
        <authorList>
            <consortium name="EnsemblPlants"/>
        </authorList>
    </citation>
    <scope>IDENTIFICATION</scope>
</reference>
<dbReference type="OMA" id="VFVFQEQ"/>
<organism evidence="2 3">
    <name type="scientific">Chenopodium quinoa</name>
    <name type="common">Quinoa</name>
    <dbReference type="NCBI Taxonomy" id="63459"/>
    <lineage>
        <taxon>Eukaryota</taxon>
        <taxon>Viridiplantae</taxon>
        <taxon>Streptophyta</taxon>
        <taxon>Embryophyta</taxon>
        <taxon>Tracheophyta</taxon>
        <taxon>Spermatophyta</taxon>
        <taxon>Magnoliopsida</taxon>
        <taxon>eudicotyledons</taxon>
        <taxon>Gunneridae</taxon>
        <taxon>Pentapetalae</taxon>
        <taxon>Caryophyllales</taxon>
        <taxon>Chenopodiaceae</taxon>
        <taxon>Chenopodioideae</taxon>
        <taxon>Atripliceae</taxon>
        <taxon>Chenopodium</taxon>
    </lineage>
</organism>
<reference evidence="2" key="1">
    <citation type="journal article" date="2017" name="Nature">
        <title>The genome of Chenopodium quinoa.</title>
        <authorList>
            <person name="Jarvis D.E."/>
            <person name="Ho Y.S."/>
            <person name="Lightfoot D.J."/>
            <person name="Schmoeckel S.M."/>
            <person name="Li B."/>
            <person name="Borm T.J.A."/>
            <person name="Ohyanagi H."/>
            <person name="Mineta K."/>
            <person name="Michell C.T."/>
            <person name="Saber N."/>
            <person name="Kharbatia N.M."/>
            <person name="Rupper R.R."/>
            <person name="Sharp A.R."/>
            <person name="Dally N."/>
            <person name="Boughton B.A."/>
            <person name="Woo Y.H."/>
            <person name="Gao G."/>
            <person name="Schijlen E.G.W.M."/>
            <person name="Guo X."/>
            <person name="Momin A.A."/>
            <person name="Negrao S."/>
            <person name="Al-Babili S."/>
            <person name="Gehring C."/>
            <person name="Roessner U."/>
            <person name="Jung C."/>
            <person name="Murphy K."/>
            <person name="Arold S.T."/>
            <person name="Gojobori T."/>
            <person name="van der Linden C.G."/>
            <person name="van Loo E.N."/>
            <person name="Jellen E.N."/>
            <person name="Maughan P.J."/>
            <person name="Tester M."/>
        </authorList>
    </citation>
    <scope>NUCLEOTIDE SEQUENCE [LARGE SCALE GENOMIC DNA]</scope>
    <source>
        <strain evidence="2">cv. PI 614886</strain>
    </source>
</reference>
<dbReference type="PANTHER" id="PTHR34542">
    <property type="entry name" value="OS08G0359900 PROTEIN"/>
    <property type="match status" value="1"/>
</dbReference>
<feature type="region of interest" description="Disordered" evidence="1">
    <location>
        <begin position="99"/>
        <end position="132"/>
    </location>
</feature>
<feature type="region of interest" description="Disordered" evidence="1">
    <location>
        <begin position="1"/>
        <end position="21"/>
    </location>
</feature>
<dbReference type="Proteomes" id="UP000596660">
    <property type="component" value="Unplaced"/>
</dbReference>
<proteinExistence type="predicted"/>
<evidence type="ECO:0000256" key="1">
    <source>
        <dbReference type="SAM" id="MobiDB-lite"/>
    </source>
</evidence>
<dbReference type="AlphaFoldDB" id="A0A803MYK8"/>
<dbReference type="Gramene" id="AUR62037288-RA">
    <property type="protein sequence ID" value="AUR62037288-RA:cds"/>
    <property type="gene ID" value="AUR62037288"/>
</dbReference>
<dbReference type="PANTHER" id="PTHR34542:SF1">
    <property type="entry name" value="OS08G0359900 PROTEIN"/>
    <property type="match status" value="1"/>
</dbReference>
<protein>
    <submittedName>
        <fullName evidence="2">Uncharacterized protein</fullName>
    </submittedName>
</protein>
<evidence type="ECO:0000313" key="2">
    <source>
        <dbReference type="EnsemblPlants" id="AUR62037288-RA:cds"/>
    </source>
</evidence>
<sequence length="166" mass="18662">MEMIRKCGISSSPTRTPLTHHHGLHRMTLGMLLLSPIESDKKPHPRQTLLRQGITSNKAVIGRNTLKNLMSSTTNLFENTSTKADDHHQQVFVFQEQKPIDGDILPPPKSGGSRNHGSRRVRQGTNRPATASTGLRIRFFKRTWRPVLGAIPEENSFYALPHLSLQ</sequence>
<evidence type="ECO:0000313" key="3">
    <source>
        <dbReference type="Proteomes" id="UP000596660"/>
    </source>
</evidence>
<dbReference type="EnsemblPlants" id="AUR62037288-RA">
    <property type="protein sequence ID" value="AUR62037288-RA:cds"/>
    <property type="gene ID" value="AUR62037288"/>
</dbReference>
<name>A0A803MYK8_CHEQI</name>